<proteinExistence type="predicted"/>
<dbReference type="RefSeq" id="WP_149797106.1">
    <property type="nucleotide sequence ID" value="NZ_FNBO01000001.1"/>
</dbReference>
<dbReference type="OrthoDB" id="238199at2157"/>
<dbReference type="AlphaFoldDB" id="A0A1G7GVK3"/>
<reference evidence="1 2" key="1">
    <citation type="submission" date="2016-10" db="EMBL/GenBank/DDBJ databases">
        <authorList>
            <person name="Varghese N."/>
            <person name="Submissions S."/>
        </authorList>
    </citation>
    <scope>NUCLEOTIDE SEQUENCE [LARGE SCALE GENOMIC DNA]</scope>
    <source>
        <strain evidence="1 2">CGMCC 1.3527</strain>
    </source>
</reference>
<accession>A0A1G7GVK3</accession>
<dbReference type="EMBL" id="FNBO01000001">
    <property type="protein sequence ID" value="SDE92131.1"/>
    <property type="molecule type" value="Genomic_DNA"/>
</dbReference>
<protein>
    <submittedName>
        <fullName evidence="1">Uncharacterized protein</fullName>
    </submittedName>
</protein>
<organism evidence="1 2">
    <name type="scientific">Halorubrum xinjiangense</name>
    <dbReference type="NCBI Taxonomy" id="261291"/>
    <lineage>
        <taxon>Archaea</taxon>
        <taxon>Methanobacteriati</taxon>
        <taxon>Methanobacteriota</taxon>
        <taxon>Stenosarchaea group</taxon>
        <taxon>Halobacteria</taxon>
        <taxon>Halobacteriales</taxon>
        <taxon>Haloferacaceae</taxon>
        <taxon>Halorubrum</taxon>
    </lineage>
</organism>
<gene>
    <name evidence="1" type="ORF">SAMN04488067_10183</name>
</gene>
<evidence type="ECO:0000313" key="1">
    <source>
        <dbReference type="EMBL" id="SDE92131.1"/>
    </source>
</evidence>
<name>A0A1G7GVK3_9EURY</name>
<keyword evidence="2" id="KW-1185">Reference proteome</keyword>
<sequence length="98" mass="11181">MSRTHTYRCLSCLEEVVTRAFDTSHLSRTCPNCDSFERFANQSVVDRFEALEASPPAELDWERLERREKLIVAERLARTEKTLADFDVTDAADAVAAE</sequence>
<evidence type="ECO:0000313" key="2">
    <source>
        <dbReference type="Proteomes" id="UP000324020"/>
    </source>
</evidence>
<dbReference type="Proteomes" id="UP000324020">
    <property type="component" value="Unassembled WGS sequence"/>
</dbReference>